<feature type="region of interest" description="Disordered" evidence="1">
    <location>
        <begin position="390"/>
        <end position="411"/>
    </location>
</feature>
<dbReference type="AlphaFoldDB" id="A0A9Y1ZGL1"/>
<feature type="region of interest" description="Disordered" evidence="1">
    <location>
        <begin position="1"/>
        <end position="33"/>
    </location>
</feature>
<feature type="compositionally biased region" description="Basic and acidic residues" evidence="1">
    <location>
        <begin position="323"/>
        <end position="364"/>
    </location>
</feature>
<evidence type="ECO:0000313" key="2">
    <source>
        <dbReference type="EMBL" id="WIV81725.1"/>
    </source>
</evidence>
<dbReference type="EMBL" id="OR130233">
    <property type="protein sequence ID" value="WIV81725.1"/>
    <property type="molecule type" value="mRNA"/>
</dbReference>
<feature type="compositionally biased region" description="Low complexity" evidence="1">
    <location>
        <begin position="520"/>
        <end position="529"/>
    </location>
</feature>
<feature type="region of interest" description="Disordered" evidence="1">
    <location>
        <begin position="510"/>
        <end position="534"/>
    </location>
</feature>
<evidence type="ECO:0000256" key="1">
    <source>
        <dbReference type="SAM" id="MobiDB-lite"/>
    </source>
</evidence>
<feature type="compositionally biased region" description="Low complexity" evidence="1">
    <location>
        <begin position="1"/>
        <end position="29"/>
    </location>
</feature>
<reference evidence="2" key="1">
    <citation type="submission" date="2023-06" db="EMBL/GenBank/DDBJ databases">
        <authorList>
            <person name="Liu P."/>
        </authorList>
    </citation>
    <scope>NUCLEOTIDE SEQUENCE</scope>
</reference>
<accession>A0A9Y1ZGL1</accession>
<name>A0A9Y1ZGL1_BACDO</name>
<feature type="compositionally biased region" description="Low complexity" evidence="1">
    <location>
        <begin position="394"/>
        <end position="409"/>
    </location>
</feature>
<organism evidence="2">
    <name type="scientific">Bactrocera dorsalis</name>
    <name type="common">Oriental fruit fly</name>
    <name type="synonym">Dacus dorsalis</name>
    <dbReference type="NCBI Taxonomy" id="27457"/>
    <lineage>
        <taxon>Eukaryota</taxon>
        <taxon>Metazoa</taxon>
        <taxon>Ecdysozoa</taxon>
        <taxon>Arthropoda</taxon>
        <taxon>Hexapoda</taxon>
        <taxon>Insecta</taxon>
        <taxon>Pterygota</taxon>
        <taxon>Neoptera</taxon>
        <taxon>Endopterygota</taxon>
        <taxon>Diptera</taxon>
        <taxon>Brachycera</taxon>
        <taxon>Muscomorpha</taxon>
        <taxon>Tephritoidea</taxon>
        <taxon>Tephritidae</taxon>
        <taxon>Bactrocera</taxon>
        <taxon>Bactrocera</taxon>
    </lineage>
</organism>
<proteinExistence type="evidence at transcript level"/>
<protein>
    <submittedName>
        <fullName evidence="2">GYF protein</fullName>
    </submittedName>
</protein>
<feature type="region of interest" description="Disordered" evidence="1">
    <location>
        <begin position="290"/>
        <end position="364"/>
    </location>
</feature>
<sequence>MPVSSSLLSSGSTTGEDTVMSTSSNSNNSVPRNTFPVLRYGRKELLSLCDKNYNVPEILPTFKEIFVEKVHLPFVLSTSTDELLLQVPSVTRQRPSRMQRSLVGFNTCTSGGGRGGLVNHGRMHGKLNYQIYLPYIAMFGETDPRSIPVKIERGWPERNGGGDFLYTGGGNMCVISSSLYWSGTPILSPRKKFSNHPRNLENWRRNRIDRENAPSSGVGSTEAWRRNIGTGYNFSVTHHWEPPNEKSSEPVTTKLVPHPQNLIPVSMWDLDTLEQGDLPTVTSMTTQLKGETVAKHPNGSTKRAFKQQIVTTKNPKVSACNKKKNEADRRRDQAEDKHREKEEKKRQQSSEEKRHQQQLDDEKRRQMVEQNKRQLQILVRRRQAILGNKANVKNSGLSESVNSSSNLPNKNPHFQSSVAPWFTQSNAASSEGVPCLAEIQKAERRERQMEQRKMRLFHKRVRASANAAVEAFDSLLKWNVPVRDVPVKSFAEIQAEEAKCLANEKNMLKQRRNKQEQQHTTTVTSATSNTGGGHNNISAVCSSTKAWGSTNTTVFWDKSIKFTAVVAANNNSGGK</sequence>